<protein>
    <submittedName>
        <fullName evidence="1">Uncharacterized protein</fullName>
    </submittedName>
</protein>
<evidence type="ECO:0000313" key="2">
    <source>
        <dbReference type="Proteomes" id="UP000485058"/>
    </source>
</evidence>
<organism evidence="1 2">
    <name type="scientific">Haematococcus lacustris</name>
    <name type="common">Green alga</name>
    <name type="synonym">Haematococcus pluvialis</name>
    <dbReference type="NCBI Taxonomy" id="44745"/>
    <lineage>
        <taxon>Eukaryota</taxon>
        <taxon>Viridiplantae</taxon>
        <taxon>Chlorophyta</taxon>
        <taxon>core chlorophytes</taxon>
        <taxon>Chlorophyceae</taxon>
        <taxon>CS clade</taxon>
        <taxon>Chlamydomonadales</taxon>
        <taxon>Haematococcaceae</taxon>
        <taxon>Haematococcus</taxon>
    </lineage>
</organism>
<name>A0A699Z5E8_HAELA</name>
<sequence>MAAAEGLLRSQGEVQDEGH</sequence>
<evidence type="ECO:0000313" key="1">
    <source>
        <dbReference type="EMBL" id="GFH16785.1"/>
    </source>
</evidence>
<proteinExistence type="predicted"/>
<dbReference type="EMBL" id="BLLF01001051">
    <property type="protein sequence ID" value="GFH16785.1"/>
    <property type="molecule type" value="Genomic_DNA"/>
</dbReference>
<dbReference type="Proteomes" id="UP000485058">
    <property type="component" value="Unassembled WGS sequence"/>
</dbReference>
<accession>A0A699Z5E8</accession>
<feature type="non-terminal residue" evidence="1">
    <location>
        <position position="1"/>
    </location>
</feature>
<reference evidence="1 2" key="1">
    <citation type="submission" date="2020-02" db="EMBL/GenBank/DDBJ databases">
        <title>Draft genome sequence of Haematococcus lacustris strain NIES-144.</title>
        <authorList>
            <person name="Morimoto D."/>
            <person name="Nakagawa S."/>
            <person name="Yoshida T."/>
            <person name="Sawayama S."/>
        </authorList>
    </citation>
    <scope>NUCLEOTIDE SEQUENCE [LARGE SCALE GENOMIC DNA]</scope>
    <source>
        <strain evidence="1 2">NIES-144</strain>
    </source>
</reference>
<comment type="caution">
    <text evidence="1">The sequence shown here is derived from an EMBL/GenBank/DDBJ whole genome shotgun (WGS) entry which is preliminary data.</text>
</comment>
<gene>
    <name evidence="1" type="ORF">HaLaN_13278</name>
</gene>
<dbReference type="AlphaFoldDB" id="A0A699Z5E8"/>
<keyword evidence="2" id="KW-1185">Reference proteome</keyword>